<organism evidence="1 2">
    <name type="scientific">Cuneatibacter caecimuris</name>
    <dbReference type="NCBI Taxonomy" id="1796618"/>
    <lineage>
        <taxon>Bacteria</taxon>
        <taxon>Bacillati</taxon>
        <taxon>Bacillota</taxon>
        <taxon>Clostridia</taxon>
        <taxon>Lachnospirales</taxon>
        <taxon>Lachnospiraceae</taxon>
        <taxon>Cuneatibacter</taxon>
    </lineage>
</organism>
<dbReference type="AlphaFoldDB" id="A0A4Q7PQ72"/>
<keyword evidence="2" id="KW-1185">Reference proteome</keyword>
<comment type="caution">
    <text evidence="1">The sequence shown here is derived from an EMBL/GenBank/DDBJ whole genome shotgun (WGS) entry which is preliminary data.</text>
</comment>
<protein>
    <submittedName>
        <fullName evidence="1">Uncharacterized protein</fullName>
    </submittedName>
</protein>
<dbReference type="Proteomes" id="UP000292927">
    <property type="component" value="Unassembled WGS sequence"/>
</dbReference>
<evidence type="ECO:0000313" key="2">
    <source>
        <dbReference type="Proteomes" id="UP000292927"/>
    </source>
</evidence>
<reference evidence="1 2" key="1">
    <citation type="submission" date="2019-02" db="EMBL/GenBank/DDBJ databases">
        <title>Genomic Encyclopedia of Type Strains, Phase IV (KMG-IV): sequencing the most valuable type-strain genomes for metagenomic binning, comparative biology and taxonomic classification.</title>
        <authorList>
            <person name="Goeker M."/>
        </authorList>
    </citation>
    <scope>NUCLEOTIDE SEQUENCE [LARGE SCALE GENOMIC DNA]</scope>
    <source>
        <strain evidence="1 2">DSM 29486</strain>
    </source>
</reference>
<proteinExistence type="predicted"/>
<accession>A0A4Q7PQ72</accession>
<gene>
    <name evidence="1" type="ORF">EV209_0787</name>
</gene>
<evidence type="ECO:0000313" key="1">
    <source>
        <dbReference type="EMBL" id="RZT02665.1"/>
    </source>
</evidence>
<sequence>MLEFRNFIIREDNCIALTMKSIACLRTENLLV</sequence>
<dbReference type="EMBL" id="SGXF01000001">
    <property type="protein sequence ID" value="RZT02665.1"/>
    <property type="molecule type" value="Genomic_DNA"/>
</dbReference>
<name>A0A4Q7PQ72_9FIRM</name>